<protein>
    <submittedName>
        <fullName evidence="2">Uncharacterized protein</fullName>
    </submittedName>
</protein>
<proteinExistence type="predicted"/>
<feature type="transmembrane region" description="Helical" evidence="1">
    <location>
        <begin position="6"/>
        <end position="28"/>
    </location>
</feature>
<accession>A0A7J7IVD4</accession>
<organism evidence="2 3">
    <name type="scientific">Bugula neritina</name>
    <name type="common">Brown bryozoan</name>
    <name type="synonym">Sertularia neritina</name>
    <dbReference type="NCBI Taxonomy" id="10212"/>
    <lineage>
        <taxon>Eukaryota</taxon>
        <taxon>Metazoa</taxon>
        <taxon>Spiralia</taxon>
        <taxon>Lophotrochozoa</taxon>
        <taxon>Bryozoa</taxon>
        <taxon>Gymnolaemata</taxon>
        <taxon>Cheilostomatida</taxon>
        <taxon>Flustrina</taxon>
        <taxon>Buguloidea</taxon>
        <taxon>Bugulidae</taxon>
        <taxon>Bugula</taxon>
    </lineage>
</organism>
<evidence type="ECO:0000256" key="1">
    <source>
        <dbReference type="SAM" id="Phobius"/>
    </source>
</evidence>
<dbReference type="AlphaFoldDB" id="A0A7J7IVD4"/>
<keyword evidence="1" id="KW-0812">Transmembrane</keyword>
<gene>
    <name evidence="2" type="ORF">EB796_023915</name>
</gene>
<reference evidence="2" key="1">
    <citation type="submission" date="2020-06" db="EMBL/GenBank/DDBJ databases">
        <title>Draft genome of Bugula neritina, a colonial animal packing powerful symbionts and potential medicines.</title>
        <authorList>
            <person name="Rayko M."/>
        </authorList>
    </citation>
    <scope>NUCLEOTIDE SEQUENCE [LARGE SCALE GENOMIC DNA]</scope>
    <source>
        <strain evidence="2">Kwan_BN1</strain>
    </source>
</reference>
<sequence>MHSYWLVVASAVTSLYSMVEFFYCLIILNKTELQLVAGNLWAPIYEVKLMSAILRDRTSSAVCLCQQKRGVFVLGQNSMSWQ</sequence>
<name>A0A7J7IVD4_BUGNE</name>
<keyword evidence="1" id="KW-1133">Transmembrane helix</keyword>
<keyword evidence="3" id="KW-1185">Reference proteome</keyword>
<keyword evidence="1" id="KW-0472">Membrane</keyword>
<dbReference type="Proteomes" id="UP000593567">
    <property type="component" value="Unassembled WGS sequence"/>
</dbReference>
<comment type="caution">
    <text evidence="2">The sequence shown here is derived from an EMBL/GenBank/DDBJ whole genome shotgun (WGS) entry which is preliminary data.</text>
</comment>
<dbReference type="EMBL" id="VXIV02003362">
    <property type="protein sequence ID" value="KAF6017775.1"/>
    <property type="molecule type" value="Genomic_DNA"/>
</dbReference>
<evidence type="ECO:0000313" key="2">
    <source>
        <dbReference type="EMBL" id="KAF6017775.1"/>
    </source>
</evidence>
<evidence type="ECO:0000313" key="3">
    <source>
        <dbReference type="Proteomes" id="UP000593567"/>
    </source>
</evidence>